<protein>
    <recommendedName>
        <fullName evidence="4">HAMP domain-containing protein</fullName>
    </recommendedName>
</protein>
<evidence type="ECO:0000259" key="4">
    <source>
        <dbReference type="PROSITE" id="PS50885"/>
    </source>
</evidence>
<dbReference type="Gene3D" id="6.10.340.10">
    <property type="match status" value="1"/>
</dbReference>
<accession>A0AAU9D9Z3</accession>
<name>A0AAU9D9Z3_9FUSO</name>
<keyword evidence="3" id="KW-1133">Transmembrane helix</keyword>
<dbReference type="KEGG" id="haby:HLVA_07090"/>
<dbReference type="EMBL" id="AP027059">
    <property type="protein sequence ID" value="BDU50140.1"/>
    <property type="molecule type" value="Genomic_DNA"/>
</dbReference>
<dbReference type="RefSeq" id="WP_307905076.1">
    <property type="nucleotide sequence ID" value="NZ_AP027059.1"/>
</dbReference>
<dbReference type="AlphaFoldDB" id="A0AAU9D9Z3"/>
<keyword evidence="3" id="KW-0472">Membrane</keyword>
<dbReference type="Pfam" id="PF07228">
    <property type="entry name" value="SpoIIE"/>
    <property type="match status" value="1"/>
</dbReference>
<evidence type="ECO:0000313" key="6">
    <source>
        <dbReference type="Proteomes" id="UP001321582"/>
    </source>
</evidence>
<sequence>MDLKKISIKNIVVIIVGIIYFVISYFMFTNIRNNYYKVLKSKFIDENKYSEKSAKEYVEKEKERLLTGARIIASDEQTYHAFKNNIYLKNKYVIFPKKIEIKTTKFTKYWQIKLANFQKNKLYGTGRGSEPIGVAFYSVTYKLMGNSSDFERKFIDNGNEKYIKDVIALKNLGGVGNTLIQKKENEFYIKALAPIGKDSRYFYSSPYGIVAVGERLNGDFLEKLKKAINREVILFNNNLIYSSTLFYDTNRYQNIRKNLEKTKENGESVVTILGKKYIIDCFPIYNYDKVVIGYIGVLDDFEVLNKLNLENKKLFLKIEIITFIILIMIIYFVLTSALRPLNKIIEVLHNIKEGNYKRRISNKGSFGEYRELVKGINEITNAVDIRENSLKKLNRELENRVMKRTKELNNKNYELAKAIVELRKKSRKINDEMEIAKKLHKEMSNFEKPNLKCINFLYKNYSVNGIGGDFIEILSIDENRYGVFFGDIAGHGVSAALMISALKFVIRTYFREYSSPKEALYSLNDIINKNFVDGITLSCSYFIFNKKNSEVLGSFASQEKVYIIGKDRIENIKNDAIILGVLSSSEIKERENLRFEDKKINLKLGEKLFLYTDGLVENGYIDRDDLEEKLRLLKKRSGNEILEKFDEEIKEILSFGIKDDTTILIIEKEC</sequence>
<dbReference type="InterPro" id="IPR052016">
    <property type="entry name" value="Bact_Sigma-Reg"/>
</dbReference>
<dbReference type="Proteomes" id="UP001321582">
    <property type="component" value="Chromosome"/>
</dbReference>
<keyword evidence="3" id="KW-0812">Transmembrane</keyword>
<dbReference type="SMART" id="SM00331">
    <property type="entry name" value="PP2C_SIG"/>
    <property type="match status" value="1"/>
</dbReference>
<organism evidence="5 6">
    <name type="scientific">Haliovirga abyssi</name>
    <dbReference type="NCBI Taxonomy" id="2996794"/>
    <lineage>
        <taxon>Bacteria</taxon>
        <taxon>Fusobacteriati</taxon>
        <taxon>Fusobacteriota</taxon>
        <taxon>Fusobacteriia</taxon>
        <taxon>Fusobacteriales</taxon>
        <taxon>Haliovirgaceae</taxon>
        <taxon>Haliovirga</taxon>
    </lineage>
</organism>
<keyword evidence="1" id="KW-0378">Hydrolase</keyword>
<dbReference type="PANTHER" id="PTHR43156:SF2">
    <property type="entry name" value="STAGE II SPORULATION PROTEIN E"/>
    <property type="match status" value="1"/>
</dbReference>
<evidence type="ECO:0000256" key="3">
    <source>
        <dbReference type="SAM" id="Phobius"/>
    </source>
</evidence>
<evidence type="ECO:0000256" key="1">
    <source>
        <dbReference type="ARBA" id="ARBA00022801"/>
    </source>
</evidence>
<dbReference type="GO" id="GO:0016020">
    <property type="term" value="C:membrane"/>
    <property type="evidence" value="ECO:0007669"/>
    <property type="project" value="InterPro"/>
</dbReference>
<keyword evidence="2" id="KW-0175">Coiled coil</keyword>
<dbReference type="PANTHER" id="PTHR43156">
    <property type="entry name" value="STAGE II SPORULATION PROTEIN E-RELATED"/>
    <property type="match status" value="1"/>
</dbReference>
<dbReference type="GO" id="GO:0016791">
    <property type="term" value="F:phosphatase activity"/>
    <property type="evidence" value="ECO:0007669"/>
    <property type="project" value="TreeGrafter"/>
</dbReference>
<dbReference type="InterPro" id="IPR036457">
    <property type="entry name" value="PPM-type-like_dom_sf"/>
</dbReference>
<dbReference type="PROSITE" id="PS50885">
    <property type="entry name" value="HAMP"/>
    <property type="match status" value="1"/>
</dbReference>
<dbReference type="CDD" id="cd06225">
    <property type="entry name" value="HAMP"/>
    <property type="match status" value="1"/>
</dbReference>
<feature type="transmembrane region" description="Helical" evidence="3">
    <location>
        <begin position="314"/>
        <end position="334"/>
    </location>
</feature>
<evidence type="ECO:0000313" key="5">
    <source>
        <dbReference type="EMBL" id="BDU50140.1"/>
    </source>
</evidence>
<dbReference type="GO" id="GO:0007165">
    <property type="term" value="P:signal transduction"/>
    <property type="evidence" value="ECO:0007669"/>
    <property type="project" value="InterPro"/>
</dbReference>
<dbReference type="InterPro" id="IPR001932">
    <property type="entry name" value="PPM-type_phosphatase-like_dom"/>
</dbReference>
<reference evidence="5 6" key="1">
    <citation type="submission" date="2022-11" db="EMBL/GenBank/DDBJ databases">
        <title>Haliovirga abyssi gen. nov., sp. nov., a mesophilic fermentative bacterium isolated from the Iheya North hydrothermal field and the proposal of Haliovirgaceae fam. nov.</title>
        <authorList>
            <person name="Miyazaki U."/>
            <person name="Tame A."/>
            <person name="Miyazaki J."/>
            <person name="Takai K."/>
            <person name="Sawayama S."/>
            <person name="Kitajima M."/>
            <person name="Okamoto A."/>
            <person name="Nakagawa S."/>
        </authorList>
    </citation>
    <scope>NUCLEOTIDE SEQUENCE [LARGE SCALE GENOMIC DNA]</scope>
    <source>
        <strain evidence="5 6">IC12</strain>
    </source>
</reference>
<keyword evidence="6" id="KW-1185">Reference proteome</keyword>
<proteinExistence type="predicted"/>
<feature type="domain" description="HAMP" evidence="4">
    <location>
        <begin position="335"/>
        <end position="388"/>
    </location>
</feature>
<dbReference type="InterPro" id="IPR003660">
    <property type="entry name" value="HAMP_dom"/>
</dbReference>
<feature type="coiled-coil region" evidence="2">
    <location>
        <begin position="376"/>
        <end position="439"/>
    </location>
</feature>
<gene>
    <name evidence="5" type="ORF">HLVA_07090</name>
</gene>
<evidence type="ECO:0000256" key="2">
    <source>
        <dbReference type="SAM" id="Coils"/>
    </source>
</evidence>
<feature type="transmembrane region" description="Helical" evidence="3">
    <location>
        <begin position="6"/>
        <end position="28"/>
    </location>
</feature>
<dbReference type="Gene3D" id="3.60.40.10">
    <property type="entry name" value="PPM-type phosphatase domain"/>
    <property type="match status" value="1"/>
</dbReference>